<feature type="compositionally biased region" description="Polar residues" evidence="1">
    <location>
        <begin position="680"/>
        <end position="700"/>
    </location>
</feature>
<evidence type="ECO:0000256" key="1">
    <source>
        <dbReference type="SAM" id="MobiDB-lite"/>
    </source>
</evidence>
<dbReference type="SUPFAM" id="SSF51126">
    <property type="entry name" value="Pectin lyase-like"/>
    <property type="match status" value="1"/>
</dbReference>
<dbReference type="Gene3D" id="2.60.40.3440">
    <property type="match status" value="1"/>
</dbReference>
<dbReference type="Pfam" id="PF17963">
    <property type="entry name" value="Big_9"/>
    <property type="match status" value="1"/>
</dbReference>
<evidence type="ECO:0000313" key="3">
    <source>
        <dbReference type="EMBL" id="ALP52162.1"/>
    </source>
</evidence>
<organism evidence="3 4">
    <name type="scientific">Candidatus Tenderia electrophaga</name>
    <dbReference type="NCBI Taxonomy" id="1748243"/>
    <lineage>
        <taxon>Bacteria</taxon>
        <taxon>Pseudomonadati</taxon>
        <taxon>Pseudomonadota</taxon>
        <taxon>Gammaproteobacteria</taxon>
        <taxon>Candidatus Tenderiales</taxon>
        <taxon>Candidatus Tenderiaceae</taxon>
        <taxon>Candidatus Tenderia</taxon>
    </lineage>
</organism>
<keyword evidence="4" id="KW-1185">Reference proteome</keyword>
<dbReference type="InterPro" id="IPR026457">
    <property type="entry name" value="CSLREA_Nterm"/>
</dbReference>
<reference evidence="3" key="1">
    <citation type="submission" date="2015-10" db="EMBL/GenBank/DDBJ databases">
        <title>Description of Candidatus Tenderia electrophaga gen. nov, sp. nov., an Uncultivated Electroautotroph from a Biocathode Enrichment.</title>
        <authorList>
            <person name="Eddie B.J."/>
            <person name="Malanoski A.P."/>
            <person name="Wang Z."/>
            <person name="Hall R.J."/>
            <person name="Oh S.D."/>
            <person name="Heiner C."/>
            <person name="Lin B."/>
            <person name="Strycharz-Glaven S.M."/>
        </authorList>
    </citation>
    <scope>NUCLEOTIDE SEQUENCE [LARGE SCALE GENOMIC DNA]</scope>
    <source>
        <strain evidence="3">NRL1</strain>
    </source>
</reference>
<gene>
    <name evidence="3" type="ORF">Tel_02820</name>
</gene>
<keyword evidence="2" id="KW-1133">Transmembrane helix</keyword>
<evidence type="ECO:0008006" key="5">
    <source>
        <dbReference type="Google" id="ProtNLM"/>
    </source>
</evidence>
<feature type="transmembrane region" description="Helical" evidence="2">
    <location>
        <begin position="709"/>
        <end position="730"/>
    </location>
</feature>
<dbReference type="NCBIfam" id="TIGR04214">
    <property type="entry name" value="CSLREA_Nterm"/>
    <property type="match status" value="1"/>
</dbReference>
<sequence>MFNVNTTVDAIDNDTSDGVCLIASGGCSLRAAVQQANANSEPDEINVPAGLYNLSVLGAEEDAGESGDLDIVSGSEITINGAGADDVVIDGMREDRVLHVLANATLTLNGVTVRNGSLGQSSSGGGINNNEGTLTVNDSHITGNITFGQGGGISNFRGTLEVNRSVISGNLALSTGGGIMNQDGDVTINYTTLRANQLSDSLVTSFGGGIYNSALFNTMVINNSTISDNRVFLDGGAVYHLIGNLRITNTTLSGNTATRYGGGLFYSSGNSNFGISSGGNRLVNVTVTDNTAFGIDSSDDSPSPGGGGIFVRGAVPLRLTNTIVADNNTGGDCSNDGELISLGNNLDSDASCELGSDASSISGGVAALVSLTDNGGPTLTHALEANSDAIDAADNSLCPDIDQRGYARSDGSCDIGAFESSAVAPLNVVTAPPLSNQQASTENNPPEASGALLTADAGATVSSNFAATDVDGDPLSFEIVQNPQLGTVSLGGGPAGTLFTYTARPDATGSDRFTFRACDDSGACSAAATMNISITNAPVSSDIIIQVAQGSGTIAGEKQITLPDVDYSQPLGVFRFSVENVPTDPDANLNGTVVTIRLPVDAQIASDAVIRKLNINQVWETLGAGPDPQVTTGTIDRVTKTITLVLRDNDRFDLNRSLGVIEDPIALAVQGAGEGVQDAPSDSSDPTPATDGSATSDVSLSNASRNAPIVGGGGLHPLWLAVLGVVAGVCRGRRR</sequence>
<dbReference type="Proteomes" id="UP000055136">
    <property type="component" value="Chromosome"/>
</dbReference>
<evidence type="ECO:0000256" key="2">
    <source>
        <dbReference type="SAM" id="Phobius"/>
    </source>
</evidence>
<name>A0A0S2TAL3_9GAMM</name>
<feature type="region of interest" description="Disordered" evidence="1">
    <location>
        <begin position="671"/>
        <end position="700"/>
    </location>
</feature>
<keyword evidence="2" id="KW-0472">Membrane</keyword>
<dbReference type="InterPro" id="IPR059226">
    <property type="entry name" value="Choice_anch_Q_dom"/>
</dbReference>
<evidence type="ECO:0000313" key="4">
    <source>
        <dbReference type="Proteomes" id="UP000055136"/>
    </source>
</evidence>
<dbReference type="InterPro" id="IPR011050">
    <property type="entry name" value="Pectin_lyase_fold/virulence"/>
</dbReference>
<dbReference type="AlphaFoldDB" id="A0A0S2TAL3"/>
<keyword evidence="2" id="KW-0812">Transmembrane</keyword>
<accession>A0A0S2TAL3</accession>
<protein>
    <recommendedName>
        <fullName evidence="5">Right handed beta helix domain-containing protein</fullName>
    </recommendedName>
</protein>
<dbReference type="KEGG" id="tee:Tel_02820"/>
<proteinExistence type="predicted"/>
<dbReference type="NCBIfam" id="NF041518">
    <property type="entry name" value="choice_anch_Q"/>
    <property type="match status" value="1"/>
</dbReference>
<dbReference type="STRING" id="1748243.Tel_02820"/>
<dbReference type="EMBL" id="CP013099">
    <property type="protein sequence ID" value="ALP52162.1"/>
    <property type="molecule type" value="Genomic_DNA"/>
</dbReference>